<dbReference type="Proteomes" id="UP001239795">
    <property type="component" value="Unassembled WGS sequence"/>
</dbReference>
<protein>
    <submittedName>
        <fullName evidence="1">Uncharacterized protein</fullName>
    </submittedName>
</protein>
<gene>
    <name evidence="1" type="ORF">CMEL01_12957</name>
</gene>
<proteinExistence type="predicted"/>
<reference evidence="1 2" key="1">
    <citation type="submission" date="2016-10" db="EMBL/GenBank/DDBJ databases">
        <title>The genome sequence of Colletotrichum fioriniae PJ7.</title>
        <authorList>
            <person name="Baroncelli R."/>
        </authorList>
    </citation>
    <scope>NUCLEOTIDE SEQUENCE [LARGE SCALE GENOMIC DNA]</scope>
    <source>
        <strain evidence="1">Col 31</strain>
    </source>
</reference>
<name>A0AAI9UV33_9PEZI</name>
<dbReference type="Pfam" id="PF14388">
    <property type="entry name" value="DUF4419"/>
    <property type="match status" value="1"/>
</dbReference>
<accession>A0AAI9UV33</accession>
<evidence type="ECO:0000313" key="2">
    <source>
        <dbReference type="Proteomes" id="UP001239795"/>
    </source>
</evidence>
<keyword evidence="2" id="KW-1185">Reference proteome</keyword>
<evidence type="ECO:0000313" key="1">
    <source>
        <dbReference type="EMBL" id="KAK1464196.1"/>
    </source>
</evidence>
<organism evidence="1 2">
    <name type="scientific">Colletotrichum melonis</name>
    <dbReference type="NCBI Taxonomy" id="1209925"/>
    <lineage>
        <taxon>Eukaryota</taxon>
        <taxon>Fungi</taxon>
        <taxon>Dikarya</taxon>
        <taxon>Ascomycota</taxon>
        <taxon>Pezizomycotina</taxon>
        <taxon>Sordariomycetes</taxon>
        <taxon>Hypocreomycetidae</taxon>
        <taxon>Glomerellales</taxon>
        <taxon>Glomerellaceae</taxon>
        <taxon>Colletotrichum</taxon>
        <taxon>Colletotrichum acutatum species complex</taxon>
    </lineage>
</organism>
<feature type="non-terminal residue" evidence="1">
    <location>
        <position position="1"/>
    </location>
</feature>
<dbReference type="PANTHER" id="PTHR31252:SF11">
    <property type="entry name" value="DUF4419 DOMAIN-CONTAINING PROTEIN"/>
    <property type="match status" value="1"/>
</dbReference>
<sequence>TIIRPHDVVVGNCTKNPSPSQDFHQHFSFQNDVNGRISVQTSVSDAEKDIIVASKNGFISTVLRAWEQHLHLELRSDDVWLAIIVQFSFFVNRPGRAEGARSFRRP</sequence>
<comment type="caution">
    <text evidence="1">The sequence shown here is derived from an EMBL/GenBank/DDBJ whole genome shotgun (WGS) entry which is preliminary data.</text>
</comment>
<dbReference type="InterPro" id="IPR025533">
    <property type="entry name" value="DUF4419"/>
</dbReference>
<dbReference type="AlphaFoldDB" id="A0AAI9UV33"/>
<dbReference type="PANTHER" id="PTHR31252">
    <property type="entry name" value="DUF4419 DOMAIN-CONTAINING PROTEIN"/>
    <property type="match status" value="1"/>
</dbReference>
<dbReference type="EMBL" id="MLGG01000006">
    <property type="protein sequence ID" value="KAK1464196.1"/>
    <property type="molecule type" value="Genomic_DNA"/>
</dbReference>